<name>A0A914CAS8_9BILA</name>
<proteinExistence type="inferred from homology"/>
<dbReference type="CDD" id="cd03384">
    <property type="entry name" value="PAP2_wunen"/>
    <property type="match status" value="1"/>
</dbReference>
<dbReference type="GO" id="GO:0005886">
    <property type="term" value="C:plasma membrane"/>
    <property type="evidence" value="ECO:0007669"/>
    <property type="project" value="TreeGrafter"/>
</dbReference>
<reference evidence="9" key="1">
    <citation type="submission" date="2022-11" db="UniProtKB">
        <authorList>
            <consortium name="WormBaseParasite"/>
        </authorList>
    </citation>
    <scope>IDENTIFICATION</scope>
</reference>
<evidence type="ECO:0000256" key="3">
    <source>
        <dbReference type="ARBA" id="ARBA00022692"/>
    </source>
</evidence>
<protein>
    <submittedName>
        <fullName evidence="9">Phosphatidic acid phosphatase type 2/haloperoxidase domain-containing protein</fullName>
    </submittedName>
</protein>
<comment type="subcellular location">
    <subcellularLocation>
        <location evidence="1">Membrane</location>
        <topology evidence="1">Multi-pass membrane protein</topology>
    </subcellularLocation>
</comment>
<feature type="domain" description="Phosphatidic acid phosphatase type 2/haloperoxidase" evidence="7">
    <location>
        <begin position="110"/>
        <end position="270"/>
    </location>
</feature>
<dbReference type="InterPro" id="IPR043216">
    <property type="entry name" value="PAP-like"/>
</dbReference>
<evidence type="ECO:0000313" key="8">
    <source>
        <dbReference type="Proteomes" id="UP000887540"/>
    </source>
</evidence>
<dbReference type="SUPFAM" id="SSF48317">
    <property type="entry name" value="Acid phosphatase/Vanadium-dependent haloperoxidase"/>
    <property type="match status" value="1"/>
</dbReference>
<dbReference type="InterPro" id="IPR036938">
    <property type="entry name" value="PAP2/HPO_sf"/>
</dbReference>
<dbReference type="AlphaFoldDB" id="A0A914CAS8"/>
<comment type="similarity">
    <text evidence="2">Belongs to the PA-phosphatase related phosphoesterase family.</text>
</comment>
<keyword evidence="5 6" id="KW-0472">Membrane</keyword>
<keyword evidence="8" id="KW-1185">Reference proteome</keyword>
<evidence type="ECO:0000259" key="7">
    <source>
        <dbReference type="SMART" id="SM00014"/>
    </source>
</evidence>
<dbReference type="WBParaSite" id="ACRNAN_Path_744.g2821.t1">
    <property type="protein sequence ID" value="ACRNAN_Path_744.g2821.t1"/>
    <property type="gene ID" value="ACRNAN_Path_744.g2821"/>
</dbReference>
<evidence type="ECO:0000313" key="9">
    <source>
        <dbReference type="WBParaSite" id="ACRNAN_Path_744.g2821.t1"/>
    </source>
</evidence>
<evidence type="ECO:0000256" key="5">
    <source>
        <dbReference type="ARBA" id="ARBA00023136"/>
    </source>
</evidence>
<dbReference type="GO" id="GO:0008195">
    <property type="term" value="F:phosphatidate phosphatase activity"/>
    <property type="evidence" value="ECO:0007669"/>
    <property type="project" value="TreeGrafter"/>
</dbReference>
<evidence type="ECO:0000256" key="4">
    <source>
        <dbReference type="ARBA" id="ARBA00022989"/>
    </source>
</evidence>
<sequence>MVELSISKIVCDFAVLVVCAIPLLIFHEFVTPYKRGFYCDDESIRYPYRGSTVSRQMLIVVGILIPCALIIATEVFRAVLWEKKCVHQFKAYRCRQYNVHRLIVRLYVFIGYFFLGICFNQLLCDIAKYTIGRQRPHFMEVCKPNIGYNNCANDHKYITDYVCTGENKYWIHESQLSFYSGHSAFSFFAAWYTTFYLQARLYKPLYSRLVVPVIQFALFFGAFYVAYTRISKPAYTSLYTADWSSLDYKHHWSDVLVGSIVGSATGIIVALYVAELFDKREIPVKEIDENVCQFGLMEKQIVEAEEGKIGVTDRPVTAIRQIRANDPRGPSMIGTGSATDRPGTSNNIEKTNGLIDNNYKSELYLDPVLVVPINY</sequence>
<dbReference type="GO" id="GO:0006644">
    <property type="term" value="P:phospholipid metabolic process"/>
    <property type="evidence" value="ECO:0007669"/>
    <property type="project" value="InterPro"/>
</dbReference>
<dbReference type="PANTHER" id="PTHR10165">
    <property type="entry name" value="LIPID PHOSPHATE PHOSPHATASE"/>
    <property type="match status" value="1"/>
</dbReference>
<dbReference type="Proteomes" id="UP000887540">
    <property type="component" value="Unplaced"/>
</dbReference>
<feature type="transmembrane region" description="Helical" evidence="6">
    <location>
        <begin position="57"/>
        <end position="81"/>
    </location>
</feature>
<dbReference type="Pfam" id="PF01569">
    <property type="entry name" value="PAP2"/>
    <property type="match status" value="1"/>
</dbReference>
<dbReference type="InterPro" id="IPR000326">
    <property type="entry name" value="PAP2/HPO"/>
</dbReference>
<feature type="transmembrane region" description="Helical" evidence="6">
    <location>
        <begin position="9"/>
        <end position="27"/>
    </location>
</feature>
<evidence type="ECO:0000256" key="6">
    <source>
        <dbReference type="SAM" id="Phobius"/>
    </source>
</evidence>
<feature type="transmembrane region" description="Helical" evidence="6">
    <location>
        <begin position="102"/>
        <end position="123"/>
    </location>
</feature>
<dbReference type="SMART" id="SM00014">
    <property type="entry name" value="acidPPc"/>
    <property type="match status" value="1"/>
</dbReference>
<dbReference type="GO" id="GO:0007165">
    <property type="term" value="P:signal transduction"/>
    <property type="evidence" value="ECO:0007669"/>
    <property type="project" value="TreeGrafter"/>
</dbReference>
<feature type="transmembrane region" description="Helical" evidence="6">
    <location>
        <begin position="255"/>
        <end position="274"/>
    </location>
</feature>
<dbReference type="GO" id="GO:0046839">
    <property type="term" value="P:phospholipid dephosphorylation"/>
    <property type="evidence" value="ECO:0007669"/>
    <property type="project" value="TreeGrafter"/>
</dbReference>
<feature type="transmembrane region" description="Helical" evidence="6">
    <location>
        <begin position="209"/>
        <end position="227"/>
    </location>
</feature>
<keyword evidence="3 6" id="KW-0812">Transmembrane</keyword>
<dbReference type="Gene3D" id="1.20.144.10">
    <property type="entry name" value="Phosphatidic acid phosphatase type 2/haloperoxidase"/>
    <property type="match status" value="1"/>
</dbReference>
<evidence type="ECO:0000256" key="2">
    <source>
        <dbReference type="ARBA" id="ARBA00008816"/>
    </source>
</evidence>
<organism evidence="8 9">
    <name type="scientific">Acrobeloides nanus</name>
    <dbReference type="NCBI Taxonomy" id="290746"/>
    <lineage>
        <taxon>Eukaryota</taxon>
        <taxon>Metazoa</taxon>
        <taxon>Ecdysozoa</taxon>
        <taxon>Nematoda</taxon>
        <taxon>Chromadorea</taxon>
        <taxon>Rhabditida</taxon>
        <taxon>Tylenchina</taxon>
        <taxon>Cephalobomorpha</taxon>
        <taxon>Cephaloboidea</taxon>
        <taxon>Cephalobidae</taxon>
        <taxon>Acrobeloides</taxon>
    </lineage>
</organism>
<feature type="transmembrane region" description="Helical" evidence="6">
    <location>
        <begin position="176"/>
        <end position="197"/>
    </location>
</feature>
<accession>A0A914CAS8</accession>
<dbReference type="PANTHER" id="PTHR10165:SF201">
    <property type="entry name" value="PHOSPHATIDIC ACID PHOSPHATASE TYPE 2_HALOPEROXIDASE DOMAIN-CONTAINING PROTEIN"/>
    <property type="match status" value="1"/>
</dbReference>
<keyword evidence="4 6" id="KW-1133">Transmembrane helix</keyword>
<evidence type="ECO:0000256" key="1">
    <source>
        <dbReference type="ARBA" id="ARBA00004141"/>
    </source>
</evidence>